<dbReference type="InterPro" id="IPR016035">
    <property type="entry name" value="Acyl_Trfase/lysoPLipase"/>
</dbReference>
<dbReference type="InterPro" id="IPR049552">
    <property type="entry name" value="PKS_DH_N"/>
</dbReference>
<dbReference type="OrthoDB" id="3474779at2759"/>
<name>A0A4S8R4W5_9HELO</name>
<organism evidence="5 6">
    <name type="scientific">Botrytis galanthina</name>
    <dbReference type="NCBI Taxonomy" id="278940"/>
    <lineage>
        <taxon>Eukaryota</taxon>
        <taxon>Fungi</taxon>
        <taxon>Dikarya</taxon>
        <taxon>Ascomycota</taxon>
        <taxon>Pezizomycotina</taxon>
        <taxon>Leotiomycetes</taxon>
        <taxon>Helotiales</taxon>
        <taxon>Sclerotiniaceae</taxon>
        <taxon>Botrytis</taxon>
    </lineage>
</organism>
<proteinExistence type="predicted"/>
<evidence type="ECO:0000313" key="5">
    <source>
        <dbReference type="EMBL" id="THV52918.1"/>
    </source>
</evidence>
<sequence>MTIDTGCSTNMVAVHQGCRSIQSGDLDISVVSASCAILNPDMSIAMSNLGVLSFQGKCYAWDEKATGYGRGEGVATIQLKRLNSALKDGDFVHTVIRDSGSECYNRAGLDIAETDYVKAHMTGTPTGDPIEGDAFARRFGKSRKADNVFIVGSAKTNIGHTQPVIGLAAITKTPFILRHGLIPPNLNYKNTNPKIPPRIGNYYRVYIVNSKDSMVTQDASKRLAAYIRNSISNSEELSPAELAYTLAKRKSRFSRAVVIKAKSLEALAESLEDPKLKISRALRSTQIGSVFNGKSAQCHSSEEVAAAYAVGAFSFEEAMGVVYFRGKLSLKHQMISPLSGGLLAAGISFEKAADHIKDTSKGKIFVASVNSPDFVTLSGDSAAIDEVASRLEKEYGSSLYKHPERNSSHATKLDRRYFSSSVTDGVITSYSALVPEHFMGRKSHQFCSLFSQMLAFENMCFDSAKPNNSSPASANIDIILEICVHGTLAGPIRQILKDRKLPYVSCLKKSVDAFDTMQDLACELSGLGYPVNLDAVNSPLDTTSLESVQDFPPYPWNHTSRCWNEPRTYSEHRYKRFQPHELLRSPISGSNRPNTTWRNFLRLSEVPRLSDHQIEGRSVLPGAGYIAMVIEAMRLLTDSSESSIRGYQLRDIDILNALTIPVSTSGVETQFCLRSCSEKALEYQGWYEFDVCSVSDEGSWVQNCKGCISTETIVNGQSGHDGFKASAPYSTTLFTLDAKEKVIGPDIIFVGMRKMTLEHGPVFQNSIESRAVGDKAIKTFAIWPAATPSASDTNEAYALHPTTSDSIFQAFYVCFPGNPKKMLLRSHVQFILRAFTELVKSDRRGAMSKAIISGAANEESTSFLQIGGFYCQSIPRGNVQEADSNEQLLYKWIKPIIKEGQAGIKQKLFDKVATENATGHLLCFIGNNLTDIITGEVKQSELLTEDDLLDRHYQEDPATKRSLTYLRNIVKLYAVKQPGVRVLEIGAKAGSAILAALESFDAGAGDISGSLLGHYDFTSASNEIIELILGTLPGWWSSEEADRKMYAVVPVKIWGEVLKATGSSGVEFEIADCENVYYQKVKDDQLYIFVSEMTHYFLDIMDSKAFEKLRAALIGGLGVLWLSFFLSSKVTSPTNINNSEIRTCYPFITVNIFEIRTPIAPSINILKNSDLHQPTFRTITMAFSIFKVCPSCLHNKILLLTVPFVVVSSFYQIQRKWSIIEQFEKLIKERQMTCTVEPADLHRVINEACRRLEKHGESFPELKGLVGSKKNIESTIFFSFDSKVAIKGVQGV</sequence>
<dbReference type="Gene3D" id="3.40.366.10">
    <property type="entry name" value="Malonyl-Coenzyme A Acyl Carrier Protein, domain 2"/>
    <property type="match status" value="1"/>
</dbReference>
<gene>
    <name evidence="5" type="ORF">BGAL_0064g00090</name>
</gene>
<feature type="domain" description="PKS/mFAS DH" evidence="4">
    <location>
        <begin position="580"/>
        <end position="880"/>
    </location>
</feature>
<dbReference type="SUPFAM" id="SSF53901">
    <property type="entry name" value="Thiolase-like"/>
    <property type="match status" value="2"/>
</dbReference>
<dbReference type="Gene3D" id="3.10.129.110">
    <property type="entry name" value="Polyketide synthase dehydratase"/>
    <property type="match status" value="1"/>
</dbReference>
<dbReference type="PANTHER" id="PTHR43775">
    <property type="entry name" value="FATTY ACID SYNTHASE"/>
    <property type="match status" value="1"/>
</dbReference>
<keyword evidence="6" id="KW-1185">Reference proteome</keyword>
<comment type="caution">
    <text evidence="5">The sequence shown here is derived from an EMBL/GenBank/DDBJ whole genome shotgun (WGS) entry which is preliminary data.</text>
</comment>
<dbReference type="InterPro" id="IPR016036">
    <property type="entry name" value="Malonyl_transacylase_ACP-bd"/>
</dbReference>
<dbReference type="InterPro" id="IPR020841">
    <property type="entry name" value="PKS_Beta-ketoAc_synthase_dom"/>
</dbReference>
<feature type="region of interest" description="N-terminal hotdog fold" evidence="2">
    <location>
        <begin position="580"/>
        <end position="715"/>
    </location>
</feature>
<feature type="domain" description="Ketosynthase family 3 (KS3)" evidence="3">
    <location>
        <begin position="1"/>
        <end position="218"/>
    </location>
</feature>
<dbReference type="GO" id="GO:0006633">
    <property type="term" value="P:fatty acid biosynthetic process"/>
    <property type="evidence" value="ECO:0007669"/>
    <property type="project" value="TreeGrafter"/>
</dbReference>
<dbReference type="InterPro" id="IPR001227">
    <property type="entry name" value="Ac_transferase_dom_sf"/>
</dbReference>
<evidence type="ECO:0000256" key="1">
    <source>
        <dbReference type="ARBA" id="ARBA00023268"/>
    </source>
</evidence>
<dbReference type="GO" id="GO:0004312">
    <property type="term" value="F:fatty acid synthase activity"/>
    <property type="evidence" value="ECO:0007669"/>
    <property type="project" value="TreeGrafter"/>
</dbReference>
<feature type="region of interest" description="C-terminal hotdog fold" evidence="2">
    <location>
        <begin position="740"/>
        <end position="880"/>
    </location>
</feature>
<dbReference type="Gene3D" id="3.40.50.150">
    <property type="entry name" value="Vaccinia Virus protein VP39"/>
    <property type="match status" value="1"/>
</dbReference>
<dbReference type="SMART" id="SM00825">
    <property type="entry name" value="PKS_KS"/>
    <property type="match status" value="1"/>
</dbReference>
<dbReference type="GO" id="GO:0044550">
    <property type="term" value="P:secondary metabolite biosynthetic process"/>
    <property type="evidence" value="ECO:0007669"/>
    <property type="project" value="UniProtKB-ARBA"/>
</dbReference>
<dbReference type="PROSITE" id="PS52019">
    <property type="entry name" value="PKS_MFAS_DH"/>
    <property type="match status" value="1"/>
</dbReference>
<dbReference type="InterPro" id="IPR049551">
    <property type="entry name" value="PKS_DH_C"/>
</dbReference>
<feature type="active site" description="Proton donor; for dehydratase activity" evidence="2">
    <location>
        <position position="805"/>
    </location>
</feature>
<evidence type="ECO:0000259" key="3">
    <source>
        <dbReference type="PROSITE" id="PS52004"/>
    </source>
</evidence>
<dbReference type="InterPro" id="IPR014030">
    <property type="entry name" value="Ketoacyl_synth_N"/>
</dbReference>
<dbReference type="InterPro" id="IPR029063">
    <property type="entry name" value="SAM-dependent_MTases_sf"/>
</dbReference>
<dbReference type="PROSITE" id="PS52004">
    <property type="entry name" value="KS3_2"/>
    <property type="match status" value="1"/>
</dbReference>
<dbReference type="PANTHER" id="PTHR43775:SF29">
    <property type="entry name" value="ASPERFURANONE POLYKETIDE SYNTHASE AFOG-RELATED"/>
    <property type="match status" value="1"/>
</dbReference>
<dbReference type="InterPro" id="IPR020807">
    <property type="entry name" value="PKS_DH"/>
</dbReference>
<dbReference type="InterPro" id="IPR016039">
    <property type="entry name" value="Thiolase-like"/>
</dbReference>
<reference evidence="5 6" key="1">
    <citation type="submission" date="2017-12" db="EMBL/GenBank/DDBJ databases">
        <title>Comparative genomics of Botrytis spp.</title>
        <authorList>
            <person name="Valero-Jimenez C.A."/>
            <person name="Tapia P."/>
            <person name="Veloso J."/>
            <person name="Silva-Moreno E."/>
            <person name="Staats M."/>
            <person name="Valdes J.H."/>
            <person name="Van Kan J.A.L."/>
        </authorList>
    </citation>
    <scope>NUCLEOTIDE SEQUENCE [LARGE SCALE GENOMIC DNA]</scope>
    <source>
        <strain evidence="5 6">MUCL435</strain>
    </source>
</reference>
<dbReference type="Pfam" id="PF02801">
    <property type="entry name" value="Ketoacyl-synt_C"/>
    <property type="match status" value="1"/>
</dbReference>
<dbReference type="InterPro" id="IPR042104">
    <property type="entry name" value="PKS_dehydratase_sf"/>
</dbReference>
<dbReference type="InterPro" id="IPR050091">
    <property type="entry name" value="PKS_NRPS_Biosynth_Enz"/>
</dbReference>
<dbReference type="SUPFAM" id="SSF55048">
    <property type="entry name" value="Probable ACP-binding domain of malonyl-CoA ACP transacylase"/>
    <property type="match status" value="1"/>
</dbReference>
<dbReference type="CDD" id="cd00833">
    <property type="entry name" value="PKS"/>
    <property type="match status" value="1"/>
</dbReference>
<dbReference type="SUPFAM" id="SSF52151">
    <property type="entry name" value="FabD/lysophospholipase-like"/>
    <property type="match status" value="1"/>
</dbReference>
<dbReference type="Pfam" id="PF21089">
    <property type="entry name" value="PKS_DH_N"/>
    <property type="match status" value="1"/>
</dbReference>
<dbReference type="InterPro" id="IPR014031">
    <property type="entry name" value="Ketoacyl_synth_C"/>
</dbReference>
<dbReference type="InterPro" id="IPR049900">
    <property type="entry name" value="PKS_mFAS_DH"/>
</dbReference>
<dbReference type="Pfam" id="PF00698">
    <property type="entry name" value="Acyl_transf_1"/>
    <property type="match status" value="1"/>
</dbReference>
<dbReference type="Proteomes" id="UP000308671">
    <property type="component" value="Unassembled WGS sequence"/>
</dbReference>
<evidence type="ECO:0000259" key="4">
    <source>
        <dbReference type="PROSITE" id="PS52019"/>
    </source>
</evidence>
<dbReference type="SMART" id="SM00827">
    <property type="entry name" value="PKS_AT"/>
    <property type="match status" value="1"/>
</dbReference>
<feature type="active site" description="Proton acceptor; for dehydratase activity" evidence="2">
    <location>
        <position position="612"/>
    </location>
</feature>
<dbReference type="Pfam" id="PF00109">
    <property type="entry name" value="ketoacyl-synt"/>
    <property type="match status" value="1"/>
</dbReference>
<keyword evidence="1" id="KW-0511">Multifunctional enzyme</keyword>
<evidence type="ECO:0000313" key="6">
    <source>
        <dbReference type="Proteomes" id="UP000308671"/>
    </source>
</evidence>
<dbReference type="EMBL" id="PQXL01000064">
    <property type="protein sequence ID" value="THV52918.1"/>
    <property type="molecule type" value="Genomic_DNA"/>
</dbReference>
<accession>A0A4S8R4W5</accession>
<dbReference type="InterPro" id="IPR014043">
    <property type="entry name" value="Acyl_transferase_dom"/>
</dbReference>
<dbReference type="Gene3D" id="3.40.47.10">
    <property type="match status" value="1"/>
</dbReference>
<dbReference type="Pfam" id="PF14765">
    <property type="entry name" value="PS-DH"/>
    <property type="match status" value="1"/>
</dbReference>
<dbReference type="SMART" id="SM00826">
    <property type="entry name" value="PKS_DH"/>
    <property type="match status" value="1"/>
</dbReference>
<protein>
    <submittedName>
        <fullName evidence="5">Uncharacterized protein</fullName>
    </submittedName>
</protein>
<evidence type="ECO:0000256" key="2">
    <source>
        <dbReference type="PROSITE-ProRule" id="PRU01363"/>
    </source>
</evidence>